<dbReference type="SUPFAM" id="SSF48452">
    <property type="entry name" value="TPR-like"/>
    <property type="match status" value="1"/>
</dbReference>
<sequence>MRKFMLLVAVFSAFFPRHLSACLWDQDTLAMERRVFPGAHELMAGYFVRHSDAYYEWRISDRRAKPTDQLLPTDLDDIAVAHDKLGDHDKAIETILEKIERWPEQGRYESEANLGTFYIHSGQLEEGREHIRKAIAINPDAHFGREIYQQLLVEYLIEKRRPSKQLPISEEIQAAAKGVMGMMRFGNHDSPVLLEALGDLLLADDSDEDSKQLATRAYLRASMEVDAPEAVAAYRHKAFVAIAMQKEVELNQVEEQLLNEIKQGDELFHRIAEDETAWIATGLDVDAEFEKKYLDSPARKFQVDGDVSEAEVVPISFVGKLAATLAFATGLIAIALVAKKNQRRRKASAM</sequence>
<name>A0A0J1B5X2_RHOIS</name>
<keyword evidence="3" id="KW-0732">Signal</keyword>
<evidence type="ECO:0000256" key="1">
    <source>
        <dbReference type="PROSITE-ProRule" id="PRU00339"/>
    </source>
</evidence>
<dbReference type="PATRIC" id="fig|595434.4.peg.5650"/>
<dbReference type="PROSITE" id="PS50005">
    <property type="entry name" value="TPR"/>
    <property type="match status" value="1"/>
</dbReference>
<evidence type="ECO:0000313" key="5">
    <source>
        <dbReference type="Proteomes" id="UP000036367"/>
    </source>
</evidence>
<feature type="signal peptide" evidence="3">
    <location>
        <begin position="1"/>
        <end position="21"/>
    </location>
</feature>
<keyword evidence="2" id="KW-0812">Transmembrane</keyword>
<gene>
    <name evidence="4" type="ORF">RISK_005948</name>
</gene>
<feature type="repeat" description="TPR" evidence="1">
    <location>
        <begin position="108"/>
        <end position="141"/>
    </location>
</feature>
<dbReference type="SMART" id="SM00028">
    <property type="entry name" value="TPR"/>
    <property type="match status" value="2"/>
</dbReference>
<reference evidence="4" key="1">
    <citation type="submission" date="2015-05" db="EMBL/GenBank/DDBJ databases">
        <title>Permanent draft genome of Rhodopirellula islandicus K833.</title>
        <authorList>
            <person name="Kizina J."/>
            <person name="Richter M."/>
            <person name="Glockner F.O."/>
            <person name="Harder J."/>
        </authorList>
    </citation>
    <scope>NUCLEOTIDE SEQUENCE [LARGE SCALE GENOMIC DNA]</scope>
    <source>
        <strain evidence="4">K833</strain>
    </source>
</reference>
<keyword evidence="2" id="KW-0472">Membrane</keyword>
<dbReference type="OrthoDB" id="214462at2"/>
<accession>A0A0J1B5X2</accession>
<comment type="caution">
    <text evidence="4">The sequence shown here is derived from an EMBL/GenBank/DDBJ whole genome shotgun (WGS) entry which is preliminary data.</text>
</comment>
<keyword evidence="5" id="KW-1185">Reference proteome</keyword>
<organism evidence="4 5">
    <name type="scientific">Rhodopirellula islandica</name>
    <dbReference type="NCBI Taxonomy" id="595434"/>
    <lineage>
        <taxon>Bacteria</taxon>
        <taxon>Pseudomonadati</taxon>
        <taxon>Planctomycetota</taxon>
        <taxon>Planctomycetia</taxon>
        <taxon>Pirellulales</taxon>
        <taxon>Pirellulaceae</taxon>
        <taxon>Rhodopirellula</taxon>
    </lineage>
</organism>
<dbReference type="AlphaFoldDB" id="A0A0J1B5X2"/>
<protein>
    <submittedName>
        <fullName evidence="4">Uncharacterized protein</fullName>
    </submittedName>
</protein>
<dbReference type="InterPro" id="IPR019734">
    <property type="entry name" value="TPR_rpt"/>
</dbReference>
<dbReference type="STRING" id="595434.RISK_005948"/>
<evidence type="ECO:0000256" key="3">
    <source>
        <dbReference type="SAM" id="SignalP"/>
    </source>
</evidence>
<dbReference type="Proteomes" id="UP000036367">
    <property type="component" value="Unassembled WGS sequence"/>
</dbReference>
<dbReference type="Pfam" id="PF13181">
    <property type="entry name" value="TPR_8"/>
    <property type="match status" value="1"/>
</dbReference>
<keyword evidence="2" id="KW-1133">Transmembrane helix</keyword>
<evidence type="ECO:0000313" key="4">
    <source>
        <dbReference type="EMBL" id="KLU01993.1"/>
    </source>
</evidence>
<proteinExistence type="predicted"/>
<dbReference type="InterPro" id="IPR011990">
    <property type="entry name" value="TPR-like_helical_dom_sf"/>
</dbReference>
<dbReference type="Gene3D" id="1.25.40.10">
    <property type="entry name" value="Tetratricopeptide repeat domain"/>
    <property type="match status" value="1"/>
</dbReference>
<feature type="chain" id="PRO_5005247776" evidence="3">
    <location>
        <begin position="22"/>
        <end position="350"/>
    </location>
</feature>
<keyword evidence="1" id="KW-0802">TPR repeat</keyword>
<dbReference type="EMBL" id="LECT01000047">
    <property type="protein sequence ID" value="KLU01993.1"/>
    <property type="molecule type" value="Genomic_DNA"/>
</dbReference>
<feature type="transmembrane region" description="Helical" evidence="2">
    <location>
        <begin position="317"/>
        <end position="338"/>
    </location>
</feature>
<evidence type="ECO:0000256" key="2">
    <source>
        <dbReference type="SAM" id="Phobius"/>
    </source>
</evidence>